<sequence>METNTINRLVTCDYCGKPAALVRGFVIYPHRKDLANGYYWSCDPCGAYVGCHRDSNAMPLGRLANAQLRAAKRLAHAAFDPLWKEFGMKRADAYQWLAEQLGIPGAECHIGMFDVDMCRRVQRVATEYKNSL</sequence>
<dbReference type="Proteomes" id="UP000321307">
    <property type="component" value="Unassembled WGS sequence"/>
</dbReference>
<accession>A0A9X9BXK5</accession>
<proteinExistence type="predicted"/>
<reference evidence="1 2" key="1">
    <citation type="submission" date="2019-07" db="EMBL/GenBank/DDBJ databases">
        <title>Serratia strains were isolated from fresh produce.</title>
        <authorList>
            <person name="Cho G.-S."/>
            <person name="Stein M."/>
            <person name="Lee W."/>
            <person name="Suh S.H."/>
            <person name="Franz C.M.A.P."/>
        </authorList>
    </citation>
    <scope>NUCLEOTIDE SEQUENCE [LARGE SCALE GENOMIC DNA]</scope>
    <source>
        <strain evidence="1 2">S17</strain>
    </source>
</reference>
<dbReference type="Pfam" id="PF11672">
    <property type="entry name" value="DUF3268"/>
    <property type="match status" value="1"/>
</dbReference>
<dbReference type="RefSeq" id="WP_085337051.1">
    <property type="nucleotide sequence ID" value="NZ_VOUP01000052.1"/>
</dbReference>
<gene>
    <name evidence="1" type="ORF">FOT63_24730</name>
</gene>
<evidence type="ECO:0000313" key="2">
    <source>
        <dbReference type="Proteomes" id="UP000321307"/>
    </source>
</evidence>
<dbReference type="AlphaFoldDB" id="A0A9X9BXK5"/>
<organism evidence="1 2">
    <name type="scientific">Serratia ureilytica</name>
    <dbReference type="NCBI Taxonomy" id="300181"/>
    <lineage>
        <taxon>Bacteria</taxon>
        <taxon>Pseudomonadati</taxon>
        <taxon>Pseudomonadota</taxon>
        <taxon>Gammaproteobacteria</taxon>
        <taxon>Enterobacterales</taxon>
        <taxon>Yersiniaceae</taxon>
        <taxon>Serratia</taxon>
    </lineage>
</organism>
<dbReference type="EMBL" id="VOUP01000052">
    <property type="protein sequence ID" value="TXE22820.1"/>
    <property type="molecule type" value="Genomic_DNA"/>
</dbReference>
<protein>
    <submittedName>
        <fullName evidence="1">Uncharacterized protein</fullName>
    </submittedName>
</protein>
<comment type="caution">
    <text evidence="1">The sequence shown here is derived from an EMBL/GenBank/DDBJ whole genome shotgun (WGS) entry which is preliminary data.</text>
</comment>
<evidence type="ECO:0000313" key="1">
    <source>
        <dbReference type="EMBL" id="TXE22820.1"/>
    </source>
</evidence>
<name>A0A9X9BXK5_9GAMM</name>
<dbReference type="InterPro" id="IPR021686">
    <property type="entry name" value="DUF3268"/>
</dbReference>